<keyword evidence="2" id="KW-1185">Reference proteome</keyword>
<accession>A0A2Z6MA56</accession>
<dbReference type="EMBL" id="DF973373">
    <property type="protein sequence ID" value="GAU28488.1"/>
    <property type="molecule type" value="Genomic_DNA"/>
</dbReference>
<gene>
    <name evidence="1" type="ORF">TSUD_294910</name>
</gene>
<dbReference type="AlphaFoldDB" id="A0A2Z6MA56"/>
<evidence type="ECO:0000313" key="1">
    <source>
        <dbReference type="EMBL" id="GAU28488.1"/>
    </source>
</evidence>
<proteinExistence type="predicted"/>
<protein>
    <submittedName>
        <fullName evidence="1">Uncharacterized protein</fullName>
    </submittedName>
</protein>
<evidence type="ECO:0000313" key="2">
    <source>
        <dbReference type="Proteomes" id="UP000242715"/>
    </source>
</evidence>
<sequence>MLSLASSSDGSRLDVLFDRGVWLHPPSSESCGGESHPPQFTFKLTMFTNKSLVEVIGGGIFVASRDAFHNLMRFLPLVLLVLFMHDGVARFLRRIGGVQR</sequence>
<organism evidence="1 2">
    <name type="scientific">Trifolium subterraneum</name>
    <name type="common">Subterranean clover</name>
    <dbReference type="NCBI Taxonomy" id="3900"/>
    <lineage>
        <taxon>Eukaryota</taxon>
        <taxon>Viridiplantae</taxon>
        <taxon>Streptophyta</taxon>
        <taxon>Embryophyta</taxon>
        <taxon>Tracheophyta</taxon>
        <taxon>Spermatophyta</taxon>
        <taxon>Magnoliopsida</taxon>
        <taxon>eudicotyledons</taxon>
        <taxon>Gunneridae</taxon>
        <taxon>Pentapetalae</taxon>
        <taxon>rosids</taxon>
        <taxon>fabids</taxon>
        <taxon>Fabales</taxon>
        <taxon>Fabaceae</taxon>
        <taxon>Papilionoideae</taxon>
        <taxon>50 kb inversion clade</taxon>
        <taxon>NPAAA clade</taxon>
        <taxon>Hologalegina</taxon>
        <taxon>IRL clade</taxon>
        <taxon>Trifolieae</taxon>
        <taxon>Trifolium</taxon>
    </lineage>
</organism>
<dbReference type="Proteomes" id="UP000242715">
    <property type="component" value="Unassembled WGS sequence"/>
</dbReference>
<reference evidence="2" key="1">
    <citation type="journal article" date="2017" name="Front. Plant Sci.">
        <title>Climate Clever Clovers: New Paradigm to Reduce the Environmental Footprint of Ruminants by Breeding Low Methanogenic Forages Utilizing Haplotype Variation.</title>
        <authorList>
            <person name="Kaur P."/>
            <person name="Appels R."/>
            <person name="Bayer P.E."/>
            <person name="Keeble-Gagnere G."/>
            <person name="Wang J."/>
            <person name="Hirakawa H."/>
            <person name="Shirasawa K."/>
            <person name="Vercoe P."/>
            <person name="Stefanova K."/>
            <person name="Durmic Z."/>
            <person name="Nichols P."/>
            <person name="Revell C."/>
            <person name="Isobe S.N."/>
            <person name="Edwards D."/>
            <person name="Erskine W."/>
        </authorList>
    </citation>
    <scope>NUCLEOTIDE SEQUENCE [LARGE SCALE GENOMIC DNA]</scope>
    <source>
        <strain evidence="2">cv. Daliak</strain>
    </source>
</reference>
<name>A0A2Z6MA56_TRISU</name>